<keyword evidence="6 9" id="KW-0235">DNA replication</keyword>
<sequence length="366" mass="40455">MKLECTKEKLISAISKAEKITSKNMSLPVLGCILFVAENNNLIIKSTNLDIGIEINIPVKVKEPGTVAVPGGVFLGLLSNIQGDTNIILEEDKGNLRISSKNTTSLVKAVVSDDFPSLPKLSGEKEISVKSQDILNGFKSVWYAAATVGIKPELSSVLVFSDGEDLVFAATDSFRLAEKKVYTKRKLEIPPTLIPFKNVSEIIRVLESSEKEISIRIDHSQIAFLYNGVYLVSRTIEGNFPDYKQVIPKETKTEVITLKQDLIQALKIANIFSDQFNQISLNISPKKNFFEIKTKNANIGENSNKLEAVLKGEETNINFNYKYIVDSFQSIDSDSVIFSFGGASQPLIIKGVSDSSFLYLVMPMNK</sequence>
<dbReference type="GO" id="GO:0009360">
    <property type="term" value="C:DNA polymerase III complex"/>
    <property type="evidence" value="ECO:0007669"/>
    <property type="project" value="InterPro"/>
</dbReference>
<evidence type="ECO:0000256" key="8">
    <source>
        <dbReference type="ARBA" id="ARBA00023125"/>
    </source>
</evidence>
<comment type="function">
    <text evidence="9">Confers DNA tethering and processivity to DNA polymerases and other proteins. Acts as a clamp, forming a ring around DNA (a reaction catalyzed by the clamp-loading complex) which diffuses in an ATP-independent manner freely and bidirectionally along dsDNA. Initially characterized for its ability to contact the catalytic subunit of DNA polymerase III (Pol III), a complex, multichain enzyme responsible for most of the replicative synthesis in bacteria; Pol III exhibits 3'-5' exonuclease proofreading activity. The beta chain is required for initiation of replication as well as for processivity of DNA replication.</text>
</comment>
<evidence type="ECO:0000256" key="2">
    <source>
        <dbReference type="ARBA" id="ARBA00010752"/>
    </source>
</evidence>
<dbReference type="SMART" id="SM00480">
    <property type="entry name" value="POL3Bc"/>
    <property type="match status" value="1"/>
</dbReference>
<organism evidence="13 14">
    <name type="scientific">Candidatus Zambryskibacteria bacterium CG11_big_fil_rev_8_21_14_0_20_40_24</name>
    <dbReference type="NCBI Taxonomy" id="1975116"/>
    <lineage>
        <taxon>Bacteria</taxon>
        <taxon>Candidatus Zambryskiibacteriota</taxon>
    </lineage>
</organism>
<evidence type="ECO:0000256" key="4">
    <source>
        <dbReference type="ARBA" id="ARBA00022679"/>
    </source>
</evidence>
<dbReference type="Proteomes" id="UP000229834">
    <property type="component" value="Unassembled WGS sequence"/>
</dbReference>
<dbReference type="GO" id="GO:0006271">
    <property type="term" value="P:DNA strand elongation involved in DNA replication"/>
    <property type="evidence" value="ECO:0007669"/>
    <property type="project" value="TreeGrafter"/>
</dbReference>
<evidence type="ECO:0000259" key="12">
    <source>
        <dbReference type="Pfam" id="PF02768"/>
    </source>
</evidence>
<dbReference type="CDD" id="cd00140">
    <property type="entry name" value="beta_clamp"/>
    <property type="match status" value="1"/>
</dbReference>
<name>A0A2H0K736_9BACT</name>
<dbReference type="InterPro" id="IPR022637">
    <property type="entry name" value="DNA_polIII_beta_cen"/>
</dbReference>
<dbReference type="Gene3D" id="3.10.150.10">
    <property type="entry name" value="DNA Polymerase III, subunit A, domain 2"/>
    <property type="match status" value="1"/>
</dbReference>
<proteinExistence type="inferred from homology"/>
<dbReference type="Pfam" id="PF02767">
    <property type="entry name" value="DNA_pol3_beta_2"/>
    <property type="match status" value="1"/>
</dbReference>
<dbReference type="GO" id="GO:0003677">
    <property type="term" value="F:DNA binding"/>
    <property type="evidence" value="ECO:0007669"/>
    <property type="project" value="UniProtKB-UniRule"/>
</dbReference>
<keyword evidence="3 9" id="KW-0963">Cytoplasm</keyword>
<evidence type="ECO:0000259" key="10">
    <source>
        <dbReference type="Pfam" id="PF00712"/>
    </source>
</evidence>
<evidence type="ECO:0000259" key="11">
    <source>
        <dbReference type="Pfam" id="PF02767"/>
    </source>
</evidence>
<dbReference type="NCBIfam" id="TIGR00663">
    <property type="entry name" value="dnan"/>
    <property type="match status" value="1"/>
</dbReference>
<dbReference type="PIRSF" id="PIRSF000804">
    <property type="entry name" value="DNA_pol_III_b"/>
    <property type="match status" value="1"/>
</dbReference>
<evidence type="ECO:0000256" key="3">
    <source>
        <dbReference type="ARBA" id="ARBA00022490"/>
    </source>
</evidence>
<reference evidence="13 14" key="1">
    <citation type="submission" date="2017-09" db="EMBL/GenBank/DDBJ databases">
        <title>Depth-based differentiation of microbial function through sediment-hosted aquifers and enrichment of novel symbionts in the deep terrestrial subsurface.</title>
        <authorList>
            <person name="Probst A.J."/>
            <person name="Ladd B."/>
            <person name="Jarett J.K."/>
            <person name="Geller-Mcgrath D.E."/>
            <person name="Sieber C.M."/>
            <person name="Emerson J.B."/>
            <person name="Anantharaman K."/>
            <person name="Thomas B.C."/>
            <person name="Malmstrom R."/>
            <person name="Stieglmeier M."/>
            <person name="Klingl A."/>
            <person name="Woyke T."/>
            <person name="Ryan C.M."/>
            <person name="Banfield J.F."/>
        </authorList>
    </citation>
    <scope>NUCLEOTIDE SEQUENCE [LARGE SCALE GENOMIC DNA]</scope>
    <source>
        <strain evidence="13">CG11_big_fil_rev_8_21_14_0_20_40_24</strain>
    </source>
</reference>
<dbReference type="AlphaFoldDB" id="A0A2H0K736"/>
<dbReference type="InterPro" id="IPR046938">
    <property type="entry name" value="DNA_clamp_sf"/>
</dbReference>
<evidence type="ECO:0000256" key="1">
    <source>
        <dbReference type="ARBA" id="ARBA00004496"/>
    </source>
</evidence>
<dbReference type="PANTHER" id="PTHR30478">
    <property type="entry name" value="DNA POLYMERASE III SUBUNIT BETA"/>
    <property type="match status" value="1"/>
</dbReference>
<dbReference type="Pfam" id="PF00712">
    <property type="entry name" value="DNA_pol3_beta"/>
    <property type="match status" value="1"/>
</dbReference>
<dbReference type="GO" id="GO:0003887">
    <property type="term" value="F:DNA-directed DNA polymerase activity"/>
    <property type="evidence" value="ECO:0007669"/>
    <property type="project" value="UniProtKB-UniRule"/>
</dbReference>
<dbReference type="SUPFAM" id="SSF55979">
    <property type="entry name" value="DNA clamp"/>
    <property type="match status" value="3"/>
</dbReference>
<evidence type="ECO:0000256" key="7">
    <source>
        <dbReference type="ARBA" id="ARBA00022932"/>
    </source>
</evidence>
<keyword evidence="8" id="KW-0238">DNA-binding</keyword>
<feature type="domain" description="DNA polymerase III beta sliding clamp C-terminal" evidence="12">
    <location>
        <begin position="244"/>
        <end position="364"/>
    </location>
</feature>
<keyword evidence="4 9" id="KW-0808">Transferase</keyword>
<evidence type="ECO:0000256" key="6">
    <source>
        <dbReference type="ARBA" id="ARBA00022705"/>
    </source>
</evidence>
<comment type="caution">
    <text evidence="13">The sequence shown here is derived from an EMBL/GenBank/DDBJ whole genome shotgun (WGS) entry which is preliminary data.</text>
</comment>
<keyword evidence="7 9" id="KW-0239">DNA-directed DNA polymerase</keyword>
<dbReference type="GO" id="GO:0008408">
    <property type="term" value="F:3'-5' exonuclease activity"/>
    <property type="evidence" value="ECO:0007669"/>
    <property type="project" value="InterPro"/>
</dbReference>
<evidence type="ECO:0000313" key="14">
    <source>
        <dbReference type="Proteomes" id="UP000229834"/>
    </source>
</evidence>
<dbReference type="PANTHER" id="PTHR30478:SF0">
    <property type="entry name" value="BETA SLIDING CLAMP"/>
    <property type="match status" value="1"/>
</dbReference>
<evidence type="ECO:0000256" key="5">
    <source>
        <dbReference type="ARBA" id="ARBA00022695"/>
    </source>
</evidence>
<feature type="domain" description="DNA polymerase III beta sliding clamp central" evidence="11">
    <location>
        <begin position="138"/>
        <end position="242"/>
    </location>
</feature>
<evidence type="ECO:0000256" key="9">
    <source>
        <dbReference type="PIRNR" id="PIRNR000804"/>
    </source>
</evidence>
<comment type="subunit">
    <text evidence="9">Forms a ring-shaped head-to-tail homodimer around DNA.</text>
</comment>
<dbReference type="InterPro" id="IPR022634">
    <property type="entry name" value="DNA_polIII_beta_N"/>
</dbReference>
<evidence type="ECO:0000313" key="13">
    <source>
        <dbReference type="EMBL" id="PIQ67056.1"/>
    </source>
</evidence>
<accession>A0A2H0K736</accession>
<comment type="subcellular location">
    <subcellularLocation>
        <location evidence="1 9">Cytoplasm</location>
    </subcellularLocation>
</comment>
<gene>
    <name evidence="13" type="primary">dnaN</name>
    <name evidence="13" type="ORF">COV95_00810</name>
</gene>
<dbReference type="EMBL" id="PCVC01000024">
    <property type="protein sequence ID" value="PIQ67056.1"/>
    <property type="molecule type" value="Genomic_DNA"/>
</dbReference>
<comment type="similarity">
    <text evidence="2 9">Belongs to the beta sliding clamp family.</text>
</comment>
<dbReference type="GO" id="GO:0005737">
    <property type="term" value="C:cytoplasm"/>
    <property type="evidence" value="ECO:0007669"/>
    <property type="project" value="UniProtKB-SubCell"/>
</dbReference>
<protein>
    <recommendedName>
        <fullName evidence="9">Beta sliding clamp</fullName>
    </recommendedName>
</protein>
<dbReference type="InterPro" id="IPR022635">
    <property type="entry name" value="DNA_polIII_beta_C"/>
</dbReference>
<dbReference type="Gene3D" id="3.70.10.10">
    <property type="match status" value="1"/>
</dbReference>
<dbReference type="InterPro" id="IPR001001">
    <property type="entry name" value="DNA_polIII_beta"/>
</dbReference>
<dbReference type="Pfam" id="PF02768">
    <property type="entry name" value="DNA_pol3_beta_3"/>
    <property type="match status" value="1"/>
</dbReference>
<feature type="domain" description="DNA polymerase III beta sliding clamp N-terminal" evidence="10">
    <location>
        <begin position="1"/>
        <end position="119"/>
    </location>
</feature>
<keyword evidence="5 9" id="KW-0548">Nucleotidyltransferase</keyword>